<protein>
    <recommendedName>
        <fullName evidence="3">F-box domain-containing protein</fullName>
    </recommendedName>
</protein>
<dbReference type="AlphaFoldDB" id="A0AAD7EFC1"/>
<evidence type="ECO:0000313" key="1">
    <source>
        <dbReference type="EMBL" id="KAJ7320711.1"/>
    </source>
</evidence>
<dbReference type="Gene3D" id="3.80.10.10">
    <property type="entry name" value="Ribonuclease Inhibitor"/>
    <property type="match status" value="1"/>
</dbReference>
<dbReference type="SUPFAM" id="SSF52047">
    <property type="entry name" value="RNI-like"/>
    <property type="match status" value="1"/>
</dbReference>
<accession>A0AAD7EFC1</accession>
<organism evidence="1 2">
    <name type="scientific">Mycena albidolilacea</name>
    <dbReference type="NCBI Taxonomy" id="1033008"/>
    <lineage>
        <taxon>Eukaryota</taxon>
        <taxon>Fungi</taxon>
        <taxon>Dikarya</taxon>
        <taxon>Basidiomycota</taxon>
        <taxon>Agaricomycotina</taxon>
        <taxon>Agaricomycetes</taxon>
        <taxon>Agaricomycetidae</taxon>
        <taxon>Agaricales</taxon>
        <taxon>Marasmiineae</taxon>
        <taxon>Mycenaceae</taxon>
        <taxon>Mycena</taxon>
    </lineage>
</organism>
<name>A0AAD7EFC1_9AGAR</name>
<proteinExistence type="predicted"/>
<comment type="caution">
    <text evidence="1">The sequence shown here is derived from an EMBL/GenBank/DDBJ whole genome shotgun (WGS) entry which is preliminary data.</text>
</comment>
<reference evidence="1" key="1">
    <citation type="submission" date="2023-03" db="EMBL/GenBank/DDBJ databases">
        <title>Massive genome expansion in bonnet fungi (Mycena s.s.) driven by repeated elements and novel gene families across ecological guilds.</title>
        <authorList>
            <consortium name="Lawrence Berkeley National Laboratory"/>
            <person name="Harder C.B."/>
            <person name="Miyauchi S."/>
            <person name="Viragh M."/>
            <person name="Kuo A."/>
            <person name="Thoen E."/>
            <person name="Andreopoulos B."/>
            <person name="Lu D."/>
            <person name="Skrede I."/>
            <person name="Drula E."/>
            <person name="Henrissat B."/>
            <person name="Morin E."/>
            <person name="Kohler A."/>
            <person name="Barry K."/>
            <person name="LaButti K."/>
            <person name="Morin E."/>
            <person name="Salamov A."/>
            <person name="Lipzen A."/>
            <person name="Mereny Z."/>
            <person name="Hegedus B."/>
            <person name="Baldrian P."/>
            <person name="Stursova M."/>
            <person name="Weitz H."/>
            <person name="Taylor A."/>
            <person name="Grigoriev I.V."/>
            <person name="Nagy L.G."/>
            <person name="Martin F."/>
            <person name="Kauserud H."/>
        </authorList>
    </citation>
    <scope>NUCLEOTIDE SEQUENCE</scope>
    <source>
        <strain evidence="1">CBHHK002</strain>
    </source>
</reference>
<sequence length="354" mass="39943">MQLTGALSIQTGSLQATVPEPFEPQLDAPTYPVLALPAEIVSEIFVAFLPAYPDYPPILGLYSPFLLCRICRQWRAIAIATPELWRAIKISVSDDYNLDEAAAQLELLKTWLSRSGSCPLSMDLSLRRGTRAIEKEILRTAVLYSERWEYANLFLSFGHLGLLRVANAMPLLRHLTFGFECLIPSQPIALFDRAPRMKHVVLTPGFEKSDITLPWGQLTHLDAHFLYLGEYAEILRDATNLVHCSFYICRTTNPIPISTIPIQPHLRHLVLRYLGGHDYSHPAFNLSGLFQNLTLPGLITLRVYEPGITLESLGEFISRSQCTLRELHVEMSSQISESTYREALPSVKAIILEW</sequence>
<dbReference type="EMBL" id="JARIHO010000053">
    <property type="protein sequence ID" value="KAJ7320711.1"/>
    <property type="molecule type" value="Genomic_DNA"/>
</dbReference>
<evidence type="ECO:0008006" key="3">
    <source>
        <dbReference type="Google" id="ProtNLM"/>
    </source>
</evidence>
<dbReference type="InterPro" id="IPR032675">
    <property type="entry name" value="LRR_dom_sf"/>
</dbReference>
<dbReference type="Proteomes" id="UP001218218">
    <property type="component" value="Unassembled WGS sequence"/>
</dbReference>
<evidence type="ECO:0000313" key="2">
    <source>
        <dbReference type="Proteomes" id="UP001218218"/>
    </source>
</evidence>
<gene>
    <name evidence="1" type="ORF">DFH08DRAFT_386603</name>
</gene>
<keyword evidence="2" id="KW-1185">Reference proteome</keyword>